<reference evidence="3 4" key="1">
    <citation type="journal article" date="2013" name="Environ. Microbiol.">
        <title>Complete genome, catabolic sub-proteomes and key-metabolites of Desulfobacula toluolica Tol2, a marine, aromatic compound-degrading, sulfate-reducing bacterium.</title>
        <authorList>
            <person name="Wohlbrand L."/>
            <person name="Jacob J.H."/>
            <person name="Kube M."/>
            <person name="Mussmann M."/>
            <person name="Jarling R."/>
            <person name="Beck A."/>
            <person name="Amann R."/>
            <person name="Wilkes H."/>
            <person name="Reinhardt R."/>
            <person name="Rabus R."/>
        </authorList>
    </citation>
    <scope>NUCLEOTIDE SEQUENCE [LARGE SCALE GENOMIC DNA]</scope>
    <source>
        <strain evidence="4">DSM 7467 / Tol2</strain>
    </source>
</reference>
<keyword evidence="1" id="KW-0812">Transmembrane</keyword>
<accession>K0NP64</accession>
<feature type="transmembrane region" description="Helical" evidence="1">
    <location>
        <begin position="160"/>
        <end position="183"/>
    </location>
</feature>
<feature type="transmembrane region" description="Helical" evidence="1">
    <location>
        <begin position="392"/>
        <end position="412"/>
    </location>
</feature>
<feature type="transmembrane region" description="Helical" evidence="1">
    <location>
        <begin position="345"/>
        <end position="371"/>
    </location>
</feature>
<keyword evidence="1" id="KW-1133">Transmembrane helix</keyword>
<feature type="transmembrane region" description="Helical" evidence="1">
    <location>
        <begin position="238"/>
        <end position="261"/>
    </location>
</feature>
<keyword evidence="2" id="KW-0732">Signal</keyword>
<dbReference type="STRING" id="651182.TOL2_C23960"/>
<name>K0NP64_DESTT</name>
<feature type="transmembrane region" description="Helical" evidence="1">
    <location>
        <begin position="322"/>
        <end position="339"/>
    </location>
</feature>
<dbReference type="Proteomes" id="UP000007347">
    <property type="component" value="Chromosome"/>
</dbReference>
<proteinExistence type="predicted"/>
<protein>
    <submittedName>
        <fullName evidence="3">Putative divalent ion symporter</fullName>
    </submittedName>
</protein>
<dbReference type="PATRIC" id="fig|651182.5.peg.2831"/>
<feature type="transmembrane region" description="Helical" evidence="1">
    <location>
        <begin position="479"/>
        <end position="502"/>
    </location>
</feature>
<feature type="signal peptide" evidence="2">
    <location>
        <begin position="1"/>
        <end position="24"/>
    </location>
</feature>
<dbReference type="OrthoDB" id="9765532at2"/>
<dbReference type="EMBL" id="FO203503">
    <property type="protein sequence ID" value="CCK80557.1"/>
    <property type="molecule type" value="Genomic_DNA"/>
</dbReference>
<gene>
    <name evidence="3" type="ordered locus">TOL2_C23960</name>
</gene>
<evidence type="ECO:0000313" key="4">
    <source>
        <dbReference type="Proteomes" id="UP000007347"/>
    </source>
</evidence>
<feature type="transmembrane region" description="Helical" evidence="1">
    <location>
        <begin position="98"/>
        <end position="117"/>
    </location>
</feature>
<feature type="transmembrane region" description="Helical" evidence="1">
    <location>
        <begin position="281"/>
        <end position="301"/>
    </location>
</feature>
<feature type="transmembrane region" description="Helical" evidence="1">
    <location>
        <begin position="64"/>
        <end position="86"/>
    </location>
</feature>
<evidence type="ECO:0000256" key="1">
    <source>
        <dbReference type="SAM" id="Phobius"/>
    </source>
</evidence>
<keyword evidence="4" id="KW-1185">Reference proteome</keyword>
<dbReference type="KEGG" id="dto:TOL2_C23960"/>
<feature type="transmembrane region" description="Helical" evidence="1">
    <location>
        <begin position="439"/>
        <end position="458"/>
    </location>
</feature>
<feature type="transmembrane region" description="Helical" evidence="1">
    <location>
        <begin position="129"/>
        <end position="148"/>
    </location>
</feature>
<dbReference type="InterPro" id="IPR031566">
    <property type="entry name" value="CitMHS_2"/>
</dbReference>
<feature type="chain" id="PRO_5003839015" evidence="2">
    <location>
        <begin position="25"/>
        <end position="503"/>
    </location>
</feature>
<evidence type="ECO:0000313" key="3">
    <source>
        <dbReference type="EMBL" id="CCK80557.1"/>
    </source>
</evidence>
<dbReference type="Pfam" id="PF16980">
    <property type="entry name" value="CitMHS_2"/>
    <property type="match status" value="1"/>
</dbReference>
<dbReference type="RefSeq" id="WP_014957865.1">
    <property type="nucleotide sequence ID" value="NC_018645.1"/>
</dbReference>
<dbReference type="AlphaFoldDB" id="K0NP64"/>
<dbReference type="HOGENOM" id="CLU_034923_0_0_7"/>
<evidence type="ECO:0000256" key="2">
    <source>
        <dbReference type="SAM" id="SignalP"/>
    </source>
</evidence>
<sequence>MKLDRLAVLIFIFIFFFFFTPAAAKDHPDEKNNDIPEVSHPFADVSDHAQDKGGHGHVNLGETLPLYSCIPFAGMLLSIALLPLIAGNIWHHHFGKISAFWAASLALPFINAYKGLAVYEILHIFLADYVPFIILLWALFTVSGGILLRGTLRGTPIVNTGIILIGTILASWMGTTGAAMLMIRPFLRANDYRKNKTFMVVFFIFLVANIGGALTPLGDPPLFLGFLHGVSFFWTFKILPHMILATIILLIIYFVIDTYYYKKEGASTPDDGEKKPLRLVGTYNFIFLGGIVGSVLMSGILDLGEVSTLGVHRAIQDWVRDGLLIALGIGSLLATPTVLREENEFSWFPIIEVAYLFIGIFITMIPCLLLLKAGPNGEFAFLINAVKKPVHYFWVTGMLSAFLDNAPTYLTFFNTALGSFYSGLTESTAVPLLMTENAIYLKAISSGAVFFGACSYIGNAPNFMVRSIATEAGTQMPSFFGYILKYSLIFLIPTFVIVTFIFF</sequence>
<keyword evidence="1" id="KW-0472">Membrane</keyword>
<organism evidence="3 4">
    <name type="scientific">Desulfobacula toluolica (strain DSM 7467 / Tol2)</name>
    <dbReference type="NCBI Taxonomy" id="651182"/>
    <lineage>
        <taxon>Bacteria</taxon>
        <taxon>Pseudomonadati</taxon>
        <taxon>Thermodesulfobacteriota</taxon>
        <taxon>Desulfobacteria</taxon>
        <taxon>Desulfobacterales</taxon>
        <taxon>Desulfobacteraceae</taxon>
        <taxon>Desulfobacula</taxon>
    </lineage>
</organism>
<feature type="transmembrane region" description="Helical" evidence="1">
    <location>
        <begin position="198"/>
        <end position="217"/>
    </location>
</feature>